<dbReference type="KEGG" id="cbae:COR50_13465"/>
<reference evidence="3 4" key="1">
    <citation type="submission" date="2017-10" db="EMBL/GenBank/DDBJ databases">
        <title>Paenichitinophaga pekingensis gen. nov., sp. nov., isolated from activated sludge.</title>
        <authorList>
            <person name="Jin D."/>
            <person name="Kong X."/>
            <person name="Deng Y."/>
            <person name="Bai Z."/>
        </authorList>
    </citation>
    <scope>NUCLEOTIDE SEQUENCE [LARGE SCALE GENOMIC DNA]</scope>
    <source>
        <strain evidence="3 4">13</strain>
    </source>
</reference>
<dbReference type="Proteomes" id="UP000220133">
    <property type="component" value="Chromosome"/>
</dbReference>
<sequence length="293" mass="33746">MQHIGILFGMENNFPNAVMERINQKQSRLIAQPVHISDVLDNRPPRYQVIIDRISHDVPFYRSYLKQAAYQGVKVINDPFWNSADDKYFNTVLARQQNIPVPATALLPSYIKPESTGEQSFRNLAYPMQWEEIFHYVGFPAYLKPIYGGGGKNVFRVENEPEFFEIYSQTGKLTMMLQAAIDYEAYVRCYFVAGQGVHIMHYEPRLQEMDRYKVFFDIDNDTARAVEYYTELLNRSLSYQINSVEFAIKGGIPYAIDFCNPVPDADVERVGLINAEWFVEAVATLAISRTQCG</sequence>
<keyword evidence="1" id="KW-0067">ATP-binding</keyword>
<dbReference type="InterPro" id="IPR011761">
    <property type="entry name" value="ATP-grasp"/>
</dbReference>
<protein>
    <recommendedName>
        <fullName evidence="2">ATP-grasp domain-containing protein</fullName>
    </recommendedName>
</protein>
<name>A0A291QVY2_9BACT</name>
<dbReference type="GO" id="GO:0009432">
    <property type="term" value="P:SOS response"/>
    <property type="evidence" value="ECO:0007669"/>
    <property type="project" value="TreeGrafter"/>
</dbReference>
<dbReference type="GO" id="GO:0005737">
    <property type="term" value="C:cytoplasm"/>
    <property type="evidence" value="ECO:0007669"/>
    <property type="project" value="TreeGrafter"/>
</dbReference>
<dbReference type="PANTHER" id="PTHR21621">
    <property type="entry name" value="RIBOSOMAL PROTEIN S6 MODIFICATION PROTEIN"/>
    <property type="match status" value="1"/>
</dbReference>
<evidence type="ECO:0000256" key="1">
    <source>
        <dbReference type="PROSITE-ProRule" id="PRU00409"/>
    </source>
</evidence>
<dbReference type="OrthoDB" id="108548at2"/>
<dbReference type="RefSeq" id="WP_098194467.1">
    <property type="nucleotide sequence ID" value="NZ_CP023777.1"/>
</dbReference>
<gene>
    <name evidence="3" type="ORF">COR50_13465</name>
</gene>
<dbReference type="EMBL" id="CP023777">
    <property type="protein sequence ID" value="ATL48090.1"/>
    <property type="molecule type" value="Genomic_DNA"/>
</dbReference>
<dbReference type="AlphaFoldDB" id="A0A291QVY2"/>
<feature type="domain" description="ATP-grasp" evidence="2">
    <location>
        <begin position="91"/>
        <end position="287"/>
    </location>
</feature>
<keyword evidence="1" id="KW-0547">Nucleotide-binding</keyword>
<dbReference type="Gene3D" id="3.30.1490.20">
    <property type="entry name" value="ATP-grasp fold, A domain"/>
    <property type="match status" value="1"/>
</dbReference>
<keyword evidence="4" id="KW-1185">Reference proteome</keyword>
<dbReference type="PANTHER" id="PTHR21621:SF0">
    <property type="entry name" value="BETA-CITRYLGLUTAMATE SYNTHASE B-RELATED"/>
    <property type="match status" value="1"/>
</dbReference>
<dbReference type="SUPFAM" id="SSF56059">
    <property type="entry name" value="Glutathione synthetase ATP-binding domain-like"/>
    <property type="match status" value="1"/>
</dbReference>
<dbReference type="GO" id="GO:0005524">
    <property type="term" value="F:ATP binding"/>
    <property type="evidence" value="ECO:0007669"/>
    <property type="project" value="UniProtKB-UniRule"/>
</dbReference>
<evidence type="ECO:0000259" key="2">
    <source>
        <dbReference type="PROSITE" id="PS50975"/>
    </source>
</evidence>
<organism evidence="3 4">
    <name type="scientific">Chitinophaga caeni</name>
    <dbReference type="NCBI Taxonomy" id="2029983"/>
    <lineage>
        <taxon>Bacteria</taxon>
        <taxon>Pseudomonadati</taxon>
        <taxon>Bacteroidota</taxon>
        <taxon>Chitinophagia</taxon>
        <taxon>Chitinophagales</taxon>
        <taxon>Chitinophagaceae</taxon>
        <taxon>Chitinophaga</taxon>
    </lineage>
</organism>
<dbReference type="PROSITE" id="PS50975">
    <property type="entry name" value="ATP_GRASP"/>
    <property type="match status" value="1"/>
</dbReference>
<proteinExistence type="predicted"/>
<dbReference type="GO" id="GO:0046872">
    <property type="term" value="F:metal ion binding"/>
    <property type="evidence" value="ECO:0007669"/>
    <property type="project" value="InterPro"/>
</dbReference>
<accession>A0A291QVY2</accession>
<dbReference type="InterPro" id="IPR013815">
    <property type="entry name" value="ATP_grasp_subdomain_1"/>
</dbReference>
<dbReference type="GO" id="GO:0018169">
    <property type="term" value="F:ribosomal S6-glutamic acid ligase activity"/>
    <property type="evidence" value="ECO:0007669"/>
    <property type="project" value="TreeGrafter"/>
</dbReference>
<evidence type="ECO:0000313" key="4">
    <source>
        <dbReference type="Proteomes" id="UP000220133"/>
    </source>
</evidence>
<evidence type="ECO:0000313" key="3">
    <source>
        <dbReference type="EMBL" id="ATL48090.1"/>
    </source>
</evidence>